<dbReference type="SMART" id="SM00937">
    <property type="entry name" value="PCRF"/>
    <property type="match status" value="1"/>
</dbReference>
<name>A0A1F5URA9_FRAXR</name>
<dbReference type="InterPro" id="IPR004373">
    <property type="entry name" value="RF-1"/>
</dbReference>
<dbReference type="PANTHER" id="PTHR43804">
    <property type="entry name" value="LD18447P"/>
    <property type="match status" value="1"/>
</dbReference>
<comment type="function">
    <text evidence="1 7">Peptide chain release factor 1 directs the termination of translation in response to the peptide chain termination codons UAG and UAA.</text>
</comment>
<evidence type="ECO:0000256" key="2">
    <source>
        <dbReference type="ARBA" id="ARBA00004496"/>
    </source>
</evidence>
<dbReference type="STRING" id="1817864.A2Z21_01320"/>
<comment type="PTM">
    <text evidence="7">Methylated by PrmC. Methylation increases the termination efficiency of RF1.</text>
</comment>
<dbReference type="GO" id="GO:0016149">
    <property type="term" value="F:translation release factor activity, codon specific"/>
    <property type="evidence" value="ECO:0007669"/>
    <property type="project" value="UniProtKB-UniRule"/>
</dbReference>
<feature type="coiled-coil region" evidence="9">
    <location>
        <begin position="3"/>
        <end position="30"/>
    </location>
</feature>
<dbReference type="FunFam" id="3.30.160.20:FF:000004">
    <property type="entry name" value="Peptide chain release factor 1"/>
    <property type="match status" value="1"/>
</dbReference>
<dbReference type="Gene3D" id="3.30.70.1660">
    <property type="match status" value="1"/>
</dbReference>
<evidence type="ECO:0000313" key="11">
    <source>
        <dbReference type="EMBL" id="OGF53682.1"/>
    </source>
</evidence>
<evidence type="ECO:0000256" key="3">
    <source>
        <dbReference type="ARBA" id="ARBA00010835"/>
    </source>
</evidence>
<evidence type="ECO:0000313" key="12">
    <source>
        <dbReference type="Proteomes" id="UP000179157"/>
    </source>
</evidence>
<dbReference type="InterPro" id="IPR000352">
    <property type="entry name" value="Pep_chain_release_fac_I"/>
</dbReference>
<dbReference type="GO" id="GO:0005829">
    <property type="term" value="C:cytosol"/>
    <property type="evidence" value="ECO:0007669"/>
    <property type="project" value="UniProtKB-ARBA"/>
</dbReference>
<dbReference type="SUPFAM" id="SSF75620">
    <property type="entry name" value="Release factor"/>
    <property type="match status" value="1"/>
</dbReference>
<comment type="caution">
    <text evidence="11">The sequence shown here is derived from an EMBL/GenBank/DDBJ whole genome shotgun (WGS) entry which is preliminary data.</text>
</comment>
<comment type="similarity">
    <text evidence="3 7">Belongs to the prokaryotic/mitochondrial release factor family.</text>
</comment>
<dbReference type="Pfam" id="PF03462">
    <property type="entry name" value="PCRF"/>
    <property type="match status" value="1"/>
</dbReference>
<evidence type="ECO:0000256" key="8">
    <source>
        <dbReference type="NCBIfam" id="TIGR00019"/>
    </source>
</evidence>
<dbReference type="HAMAP" id="MF_00093">
    <property type="entry name" value="Rel_fac_1"/>
    <property type="match status" value="1"/>
</dbReference>
<dbReference type="PANTHER" id="PTHR43804:SF7">
    <property type="entry name" value="LD18447P"/>
    <property type="match status" value="1"/>
</dbReference>
<dbReference type="InterPro" id="IPR045853">
    <property type="entry name" value="Pep_chain_release_fac_I_sf"/>
</dbReference>
<evidence type="ECO:0000259" key="10">
    <source>
        <dbReference type="PROSITE" id="PS00745"/>
    </source>
</evidence>
<evidence type="ECO:0000256" key="1">
    <source>
        <dbReference type="ARBA" id="ARBA00002986"/>
    </source>
</evidence>
<dbReference type="EMBL" id="MFGX01000098">
    <property type="protein sequence ID" value="OGF53682.1"/>
    <property type="molecule type" value="Genomic_DNA"/>
</dbReference>
<dbReference type="InterPro" id="IPR005139">
    <property type="entry name" value="PCRF"/>
</dbReference>
<feature type="coiled-coil region" evidence="9">
    <location>
        <begin position="55"/>
        <end position="102"/>
    </location>
</feature>
<evidence type="ECO:0000256" key="9">
    <source>
        <dbReference type="SAM" id="Coils"/>
    </source>
</evidence>
<evidence type="ECO:0000256" key="7">
    <source>
        <dbReference type="HAMAP-Rule" id="MF_00093"/>
    </source>
</evidence>
<dbReference type="Gene3D" id="6.10.140.1950">
    <property type="match status" value="1"/>
</dbReference>
<dbReference type="AlphaFoldDB" id="A0A1F5URA9"/>
<evidence type="ECO:0000256" key="5">
    <source>
        <dbReference type="ARBA" id="ARBA00022490"/>
    </source>
</evidence>
<feature type="coiled-coil region" evidence="9">
    <location>
        <begin position="259"/>
        <end position="297"/>
    </location>
</feature>
<protein>
    <recommendedName>
        <fullName evidence="7 8">Peptide chain release factor 1</fullName>
        <shortName evidence="7">RF-1</shortName>
    </recommendedName>
</protein>
<evidence type="ECO:0000256" key="4">
    <source>
        <dbReference type="ARBA" id="ARBA00022481"/>
    </source>
</evidence>
<reference evidence="11 12" key="1">
    <citation type="journal article" date="2016" name="Nat. Commun.">
        <title>Thousands of microbial genomes shed light on interconnected biogeochemical processes in an aquifer system.</title>
        <authorList>
            <person name="Anantharaman K."/>
            <person name="Brown C.T."/>
            <person name="Hug L.A."/>
            <person name="Sharon I."/>
            <person name="Castelle C.J."/>
            <person name="Probst A.J."/>
            <person name="Thomas B.C."/>
            <person name="Singh A."/>
            <person name="Wilkins M.J."/>
            <person name="Karaoz U."/>
            <person name="Brodie E.L."/>
            <person name="Williams K.H."/>
            <person name="Hubbard S.S."/>
            <person name="Banfield J.F."/>
        </authorList>
    </citation>
    <scope>NUCLEOTIDE SEQUENCE [LARGE SCALE GENOMIC DNA]</scope>
    <source>
        <strain evidence="12">RBG_16_55_9</strain>
    </source>
</reference>
<dbReference type="FunFam" id="3.30.70.1660:FF:000004">
    <property type="entry name" value="Peptide chain release factor 1"/>
    <property type="match status" value="1"/>
</dbReference>
<dbReference type="NCBIfam" id="TIGR00019">
    <property type="entry name" value="prfA"/>
    <property type="match status" value="1"/>
</dbReference>
<organism evidence="11 12">
    <name type="scientific">Fraserbacteria sp. (strain RBG_16_55_9)</name>
    <dbReference type="NCBI Taxonomy" id="1817864"/>
    <lineage>
        <taxon>Bacteria</taxon>
        <taxon>Candidatus Fraseribacteriota</taxon>
    </lineage>
</organism>
<accession>A0A1F5URA9</accession>
<feature type="domain" description="Prokaryotic-type class I peptide chain release factors" evidence="10">
    <location>
        <begin position="230"/>
        <end position="246"/>
    </location>
</feature>
<proteinExistence type="inferred from homology"/>
<keyword evidence="9" id="KW-0175">Coiled coil</keyword>
<keyword evidence="6 7" id="KW-0648">Protein biosynthesis</keyword>
<dbReference type="FunFam" id="3.30.70.1660:FF:000002">
    <property type="entry name" value="Peptide chain release factor 1"/>
    <property type="match status" value="1"/>
</dbReference>
<dbReference type="NCBIfam" id="NF001859">
    <property type="entry name" value="PRK00591.1"/>
    <property type="match status" value="1"/>
</dbReference>
<dbReference type="Proteomes" id="UP000179157">
    <property type="component" value="Unassembled WGS sequence"/>
</dbReference>
<comment type="subcellular location">
    <subcellularLocation>
        <location evidence="2 7">Cytoplasm</location>
    </subcellularLocation>
</comment>
<dbReference type="InterPro" id="IPR050057">
    <property type="entry name" value="Prokaryotic/Mito_RF"/>
</dbReference>
<feature type="modified residue" description="N5-methylglutamine" evidence="7">
    <location>
        <position position="237"/>
    </location>
</feature>
<dbReference type="Pfam" id="PF00472">
    <property type="entry name" value="RF-1"/>
    <property type="match status" value="1"/>
</dbReference>
<gene>
    <name evidence="7" type="primary">prfA</name>
    <name evidence="11" type="ORF">A2Z21_01320</name>
</gene>
<dbReference type="Gene3D" id="3.30.160.20">
    <property type="match status" value="1"/>
</dbReference>
<keyword evidence="4 7" id="KW-0488">Methylation</keyword>
<keyword evidence="5 7" id="KW-0963">Cytoplasm</keyword>
<sequence length="361" mass="41460">MIQEQIRNRLEELLRECRELEGELARPELLSSPRYVEISQRYSRLKRVANDYQELQKLEKEIAESETWLKEDQSQELVELIQEELTQNKKRYEELVHGLKRSLLPDEPQDEKNAIVEIRAGAGGGESALFSADLFRMYRKYAEQKGFRLEILDAHPTPLGGFKTIVFSAMGRGAYELFKFESGVHRVQRVPETEASGRIHTSTATVAVLPEAEALDIEFKDGDLEIEAFRASGPGGQNVNKVNSAVRIKHKPSGLVVACQEERSQHKNKERALRLLRAKLKEQLESKVEQERGHERRIQIGSAARSEKIRTYNFPQNRVTDHRMELTLHRLDAVLDGNLDLLIEPLSETYHQERLAELVES</sequence>
<dbReference type="PROSITE" id="PS00745">
    <property type="entry name" value="RF_PROK_I"/>
    <property type="match status" value="1"/>
</dbReference>
<evidence type="ECO:0000256" key="6">
    <source>
        <dbReference type="ARBA" id="ARBA00022917"/>
    </source>
</evidence>